<dbReference type="FunFam" id="1.10.12.10:FF:000001">
    <property type="entry name" value="Probable enoyl-CoA hydratase, mitochondrial"/>
    <property type="match status" value="1"/>
</dbReference>
<proteinExistence type="inferred from homology"/>
<evidence type="ECO:0000313" key="5">
    <source>
        <dbReference type="Proteomes" id="UP000194151"/>
    </source>
</evidence>
<organism evidence="4 5">
    <name type="scientific">Bordetella genomosp. 8</name>
    <dbReference type="NCBI Taxonomy" id="1416806"/>
    <lineage>
        <taxon>Bacteria</taxon>
        <taxon>Pseudomonadati</taxon>
        <taxon>Pseudomonadota</taxon>
        <taxon>Betaproteobacteria</taxon>
        <taxon>Burkholderiales</taxon>
        <taxon>Alcaligenaceae</taxon>
        <taxon>Bordetella</taxon>
    </lineage>
</organism>
<dbReference type="RefSeq" id="WP_086067931.1">
    <property type="nucleotide sequence ID" value="NZ_CP021108.1"/>
</dbReference>
<dbReference type="InterPro" id="IPR029045">
    <property type="entry name" value="ClpP/crotonase-like_dom_sf"/>
</dbReference>
<dbReference type="Pfam" id="PF00378">
    <property type="entry name" value="ECH_1"/>
    <property type="match status" value="1"/>
</dbReference>
<sequence length="266" mass="29515">MKTNTEDIMVERVEGWLEVTLNRPEKMNSLREQTAQEIMDVLNEAEAARDVAAILLKGSDKAFCTGIDTSEFTIGDNEYFDFYRKRRRQRKVNRLFRELPAYSKPIISVIEGYALGGGLELALVSDMIVAGANAKFGLPEIRLGMMPGGGGTQTLPRLIGPALAKELMWTGRRLAAAEAREYRLVNHVTEAGQALEKARELARTIGGNAPLSVMFTKAMIDRGMDLPLAEGMAAEGDASFMLYFTRDRAEGLSAFREKRTPDFRGE</sequence>
<evidence type="ECO:0000256" key="2">
    <source>
        <dbReference type="ARBA" id="ARBA00023239"/>
    </source>
</evidence>
<dbReference type="PANTHER" id="PTHR11941:SF54">
    <property type="entry name" value="ENOYL-COA HYDRATASE, MITOCHONDRIAL"/>
    <property type="match status" value="1"/>
</dbReference>
<dbReference type="OrthoDB" id="9807606at2"/>
<accession>A0A1W6YVD9</accession>
<dbReference type="PROSITE" id="PS00166">
    <property type="entry name" value="ENOYL_COA_HYDRATASE"/>
    <property type="match status" value="1"/>
</dbReference>
<dbReference type="STRING" id="1416806.CAL12_16285"/>
<dbReference type="Gene3D" id="1.10.12.10">
    <property type="entry name" value="Lyase 2-enoyl-coa Hydratase, Chain A, domain 2"/>
    <property type="match status" value="1"/>
</dbReference>
<dbReference type="SUPFAM" id="SSF52096">
    <property type="entry name" value="ClpP/crotonase"/>
    <property type="match status" value="1"/>
</dbReference>
<dbReference type="Proteomes" id="UP000194151">
    <property type="component" value="Chromosome"/>
</dbReference>
<evidence type="ECO:0000313" key="4">
    <source>
        <dbReference type="EMBL" id="ARP84583.1"/>
    </source>
</evidence>
<dbReference type="Gene3D" id="3.90.226.10">
    <property type="entry name" value="2-enoyl-CoA Hydratase, Chain A, domain 1"/>
    <property type="match status" value="1"/>
</dbReference>
<dbReference type="FunFam" id="3.90.226.10:FF:000009">
    <property type="entry name" value="Carnitinyl-CoA dehydratase"/>
    <property type="match status" value="1"/>
</dbReference>
<gene>
    <name evidence="4" type="ORF">CAL12_16285</name>
</gene>
<keyword evidence="5" id="KW-1185">Reference proteome</keyword>
<dbReference type="EMBL" id="CP021108">
    <property type="protein sequence ID" value="ARP84583.1"/>
    <property type="molecule type" value="Genomic_DNA"/>
</dbReference>
<dbReference type="InterPro" id="IPR018376">
    <property type="entry name" value="Enoyl-CoA_hyd/isom_CS"/>
</dbReference>
<dbReference type="KEGG" id="bgv:CAL12_16285"/>
<keyword evidence="2" id="KW-0456">Lyase</keyword>
<dbReference type="CDD" id="cd06558">
    <property type="entry name" value="crotonase-like"/>
    <property type="match status" value="1"/>
</dbReference>
<name>A0A1W6YVD9_9BORD</name>
<dbReference type="GO" id="GO:0016836">
    <property type="term" value="F:hydro-lyase activity"/>
    <property type="evidence" value="ECO:0007669"/>
    <property type="project" value="UniProtKB-ARBA"/>
</dbReference>
<comment type="similarity">
    <text evidence="1 3">Belongs to the enoyl-CoA hydratase/isomerase family.</text>
</comment>
<evidence type="ECO:0000256" key="1">
    <source>
        <dbReference type="ARBA" id="ARBA00005254"/>
    </source>
</evidence>
<dbReference type="InterPro" id="IPR001753">
    <property type="entry name" value="Enoyl-CoA_hydra/iso"/>
</dbReference>
<dbReference type="AlphaFoldDB" id="A0A1W6YVD9"/>
<dbReference type="GO" id="GO:0006635">
    <property type="term" value="P:fatty acid beta-oxidation"/>
    <property type="evidence" value="ECO:0007669"/>
    <property type="project" value="TreeGrafter"/>
</dbReference>
<dbReference type="InterPro" id="IPR014748">
    <property type="entry name" value="Enoyl-CoA_hydra_C"/>
</dbReference>
<reference evidence="4 5" key="1">
    <citation type="submission" date="2017-05" db="EMBL/GenBank/DDBJ databases">
        <title>Complete and WGS of Bordetella genogroups.</title>
        <authorList>
            <person name="Spilker T."/>
            <person name="LiPuma J."/>
        </authorList>
    </citation>
    <scope>NUCLEOTIDE SEQUENCE [LARGE SCALE GENOMIC DNA]</scope>
    <source>
        <strain evidence="4 5">AU19157</strain>
    </source>
</reference>
<evidence type="ECO:0000256" key="3">
    <source>
        <dbReference type="RuleBase" id="RU003707"/>
    </source>
</evidence>
<dbReference type="PANTHER" id="PTHR11941">
    <property type="entry name" value="ENOYL-COA HYDRATASE-RELATED"/>
    <property type="match status" value="1"/>
</dbReference>
<protein>
    <submittedName>
        <fullName evidence="4">Enoyl-CoA hydratase</fullName>
    </submittedName>
</protein>